<dbReference type="EMBL" id="GILB01001640">
    <property type="protein sequence ID" value="NUU81973.1"/>
    <property type="molecule type" value="Transcribed_RNA"/>
</dbReference>
<evidence type="ECO:0000313" key="2">
    <source>
        <dbReference type="EMBL" id="NUU81973.1"/>
    </source>
</evidence>
<feature type="domain" description="LRAT" evidence="1">
    <location>
        <begin position="45"/>
        <end position="172"/>
    </location>
</feature>
<dbReference type="AlphaFoldDB" id="A0A6M2E9U9"/>
<accession>A0A6M2E9U9</accession>
<proteinExistence type="predicted"/>
<dbReference type="PANTHER" id="PTHR46137">
    <property type="entry name" value="OS05G0310600 PROTEIN"/>
    <property type="match status" value="1"/>
</dbReference>
<evidence type="ECO:0000259" key="1">
    <source>
        <dbReference type="PROSITE" id="PS51934"/>
    </source>
</evidence>
<dbReference type="InterPro" id="IPR007053">
    <property type="entry name" value="LRAT_dom"/>
</dbReference>
<protein>
    <recommendedName>
        <fullName evidence="1">LRAT domain-containing protein</fullName>
    </recommendedName>
</protein>
<dbReference type="Pfam" id="PF04970">
    <property type="entry name" value="LRAT"/>
    <property type="match status" value="1"/>
</dbReference>
<sequence length="198" mass="21510">MLAAARAIIEEAAAAAAATKLEVPPDHFQHDISGWDIGQIPEGLHIYVQRPGYTNHGIYIGDGKVIHFVGPKAGPTRACKKCGFSRNTGHGVVETCLECFLHGGSLCRYNYNTTWETTCPTCTTVKRRESESQIVETAKEKLKEGFGKYNLLSNNCVHFATFCSTGKAFCQQIIHTAATMPGTHTAATMPGPLGFIMF</sequence>
<dbReference type="Gene3D" id="3.90.1720.10">
    <property type="entry name" value="endopeptidase domain like (from Nostoc punctiforme)"/>
    <property type="match status" value="1"/>
</dbReference>
<organism evidence="2">
    <name type="scientific">Populus davidiana</name>
    <dbReference type="NCBI Taxonomy" id="266767"/>
    <lineage>
        <taxon>Eukaryota</taxon>
        <taxon>Viridiplantae</taxon>
        <taxon>Streptophyta</taxon>
        <taxon>Embryophyta</taxon>
        <taxon>Tracheophyta</taxon>
        <taxon>Spermatophyta</taxon>
        <taxon>Magnoliopsida</taxon>
        <taxon>eudicotyledons</taxon>
        <taxon>Gunneridae</taxon>
        <taxon>Pentapetalae</taxon>
        <taxon>rosids</taxon>
        <taxon>fabids</taxon>
        <taxon>Malpighiales</taxon>
        <taxon>Salicaceae</taxon>
        <taxon>Saliceae</taxon>
        <taxon>Populus</taxon>
    </lineage>
</organism>
<dbReference type="PANTHER" id="PTHR46137:SF1">
    <property type="entry name" value="LRAT DOMAIN-CONTAINING PROTEIN"/>
    <property type="match status" value="1"/>
</dbReference>
<name>A0A6M2E9U9_9ROSI</name>
<reference evidence="2" key="1">
    <citation type="submission" date="2020-03" db="EMBL/GenBank/DDBJ databases">
        <authorList>
            <person name="Zhang R."/>
        </authorList>
    </citation>
    <scope>NUCLEOTIDE SEQUENCE</scope>
</reference>
<dbReference type="PROSITE" id="PS51934">
    <property type="entry name" value="LRAT"/>
    <property type="match status" value="1"/>
</dbReference>